<evidence type="ECO:0000256" key="2">
    <source>
        <dbReference type="ARBA" id="ARBA00022692"/>
    </source>
</evidence>
<sequence>MVSIAEVLLSALFSLLIVIDIVGNVFVCLVVYRSKQMRKPMNYLLVNLAAADVVIGVFMLPRHVFHHAFKHPTGTFGNYLCKFITGGVFIWLSAAAAGILLIAIATARYFAIVHPFRTKFRLDKKRVLWIMALSWGFACVLTGPSVSAIGYDPQEDFCVEKWINWYPSQAHVAFVFTVNCAIPIVAMTLLYLRIIYKLWRNEDAITNSVQLARLKSRKRVTVMLIIVTVVHTMCWSPNYVLYLLIFHAPGFYYGSTTYIITVLLILLNAAADPLLYTWYMDGFRRGIQNMLCRCHGDRIHVIGTSGRRSANTPDQVGFSVTTEPNNGKVNNKSTF</sequence>
<evidence type="ECO:0000256" key="6">
    <source>
        <dbReference type="SAM" id="Phobius"/>
    </source>
</evidence>
<dbReference type="Proteomes" id="UP000275408">
    <property type="component" value="Unassembled WGS sequence"/>
</dbReference>
<organism evidence="8 9">
    <name type="scientific">Pocillopora damicornis</name>
    <name type="common">Cauliflower coral</name>
    <name type="synonym">Millepora damicornis</name>
    <dbReference type="NCBI Taxonomy" id="46731"/>
    <lineage>
        <taxon>Eukaryota</taxon>
        <taxon>Metazoa</taxon>
        <taxon>Cnidaria</taxon>
        <taxon>Anthozoa</taxon>
        <taxon>Hexacorallia</taxon>
        <taxon>Scleractinia</taxon>
        <taxon>Astrocoeniina</taxon>
        <taxon>Pocilloporidae</taxon>
        <taxon>Pocillopora</taxon>
    </lineage>
</organism>
<proteinExistence type="predicted"/>
<dbReference type="GO" id="GO:0016020">
    <property type="term" value="C:membrane"/>
    <property type="evidence" value="ECO:0007669"/>
    <property type="project" value="UniProtKB-SubCell"/>
</dbReference>
<feature type="region of interest" description="Disordered" evidence="5">
    <location>
        <begin position="306"/>
        <end position="335"/>
    </location>
</feature>
<evidence type="ECO:0000256" key="1">
    <source>
        <dbReference type="ARBA" id="ARBA00004370"/>
    </source>
</evidence>
<keyword evidence="3 6" id="KW-1133">Transmembrane helix</keyword>
<dbReference type="SUPFAM" id="SSF81321">
    <property type="entry name" value="Family A G protein-coupled receptor-like"/>
    <property type="match status" value="1"/>
</dbReference>
<keyword evidence="9" id="KW-1185">Reference proteome</keyword>
<dbReference type="PROSITE" id="PS50262">
    <property type="entry name" value="G_PROTEIN_RECEP_F1_2"/>
    <property type="match status" value="1"/>
</dbReference>
<dbReference type="Pfam" id="PF00001">
    <property type="entry name" value="7tm_1"/>
    <property type="match status" value="1"/>
</dbReference>
<keyword evidence="4 6" id="KW-0472">Membrane</keyword>
<dbReference type="STRING" id="46731.A0A3M6U2U1"/>
<dbReference type="AlphaFoldDB" id="A0A3M6U2U1"/>
<feature type="non-terminal residue" evidence="8">
    <location>
        <position position="335"/>
    </location>
</feature>
<feature type="domain" description="G-protein coupled receptors family 1 profile" evidence="7">
    <location>
        <begin position="23"/>
        <end position="276"/>
    </location>
</feature>
<evidence type="ECO:0000256" key="5">
    <source>
        <dbReference type="SAM" id="MobiDB-lite"/>
    </source>
</evidence>
<protein>
    <recommendedName>
        <fullName evidence="7">G-protein coupled receptors family 1 profile domain-containing protein</fullName>
    </recommendedName>
</protein>
<dbReference type="PANTHER" id="PTHR45698:SF1">
    <property type="entry name" value="TRACE AMINE-ASSOCIATED RECEPTOR 13C-LIKE"/>
    <property type="match status" value="1"/>
</dbReference>
<dbReference type="FunFam" id="1.20.1070.10:FF:000368">
    <property type="entry name" value="Predicted protein"/>
    <property type="match status" value="1"/>
</dbReference>
<dbReference type="OMA" id="TIACERF"/>
<dbReference type="OrthoDB" id="10037617at2759"/>
<dbReference type="PRINTS" id="PR00237">
    <property type="entry name" value="GPCRRHODOPSN"/>
</dbReference>
<reference evidence="8 9" key="1">
    <citation type="journal article" date="2018" name="Sci. Rep.">
        <title>Comparative analysis of the Pocillopora damicornis genome highlights role of immune system in coral evolution.</title>
        <authorList>
            <person name="Cunning R."/>
            <person name="Bay R.A."/>
            <person name="Gillette P."/>
            <person name="Baker A.C."/>
            <person name="Traylor-Knowles N."/>
        </authorList>
    </citation>
    <scope>NUCLEOTIDE SEQUENCE [LARGE SCALE GENOMIC DNA]</scope>
    <source>
        <strain evidence="8">RSMAS</strain>
        <tissue evidence="8">Whole animal</tissue>
    </source>
</reference>
<dbReference type="InterPro" id="IPR000276">
    <property type="entry name" value="GPCR_Rhodpsn"/>
</dbReference>
<keyword evidence="2 6" id="KW-0812">Transmembrane</keyword>
<comment type="subcellular location">
    <subcellularLocation>
        <location evidence="1">Membrane</location>
    </subcellularLocation>
</comment>
<dbReference type="Gene3D" id="1.20.1070.10">
    <property type="entry name" value="Rhodopsin 7-helix transmembrane proteins"/>
    <property type="match status" value="1"/>
</dbReference>
<evidence type="ECO:0000259" key="7">
    <source>
        <dbReference type="PROSITE" id="PS50262"/>
    </source>
</evidence>
<gene>
    <name evidence="8" type="ORF">pdam_00005377</name>
</gene>
<feature type="transmembrane region" description="Helical" evidence="6">
    <location>
        <begin position="127"/>
        <end position="151"/>
    </location>
</feature>
<feature type="transmembrane region" description="Helical" evidence="6">
    <location>
        <begin position="12"/>
        <end position="32"/>
    </location>
</feature>
<feature type="transmembrane region" description="Helical" evidence="6">
    <location>
        <begin position="220"/>
        <end position="245"/>
    </location>
</feature>
<evidence type="ECO:0000313" key="8">
    <source>
        <dbReference type="EMBL" id="RMX47931.1"/>
    </source>
</evidence>
<name>A0A3M6U2U1_POCDA</name>
<evidence type="ECO:0000256" key="4">
    <source>
        <dbReference type="ARBA" id="ARBA00023136"/>
    </source>
</evidence>
<dbReference type="InterPro" id="IPR017452">
    <property type="entry name" value="GPCR_Rhodpsn_7TM"/>
</dbReference>
<comment type="caution">
    <text evidence="8">The sequence shown here is derived from an EMBL/GenBank/DDBJ whole genome shotgun (WGS) entry which is preliminary data.</text>
</comment>
<feature type="transmembrane region" description="Helical" evidence="6">
    <location>
        <begin position="83"/>
        <end position="106"/>
    </location>
</feature>
<feature type="transmembrane region" description="Helical" evidence="6">
    <location>
        <begin position="257"/>
        <end position="279"/>
    </location>
</feature>
<accession>A0A3M6U2U1</accession>
<evidence type="ECO:0000256" key="3">
    <source>
        <dbReference type="ARBA" id="ARBA00022989"/>
    </source>
</evidence>
<evidence type="ECO:0000313" key="9">
    <source>
        <dbReference type="Proteomes" id="UP000275408"/>
    </source>
</evidence>
<feature type="transmembrane region" description="Helical" evidence="6">
    <location>
        <begin position="44"/>
        <end position="63"/>
    </location>
</feature>
<dbReference type="EMBL" id="RCHS01002320">
    <property type="protein sequence ID" value="RMX47931.1"/>
    <property type="molecule type" value="Genomic_DNA"/>
</dbReference>
<dbReference type="GO" id="GO:0004930">
    <property type="term" value="F:G protein-coupled receptor activity"/>
    <property type="evidence" value="ECO:0007669"/>
    <property type="project" value="InterPro"/>
</dbReference>
<dbReference type="CDD" id="cd00637">
    <property type="entry name" value="7tm_classA_rhodopsin-like"/>
    <property type="match status" value="1"/>
</dbReference>
<dbReference type="PANTHER" id="PTHR45698">
    <property type="entry name" value="TRACE AMINE-ASSOCIATED RECEPTOR 19N-RELATED"/>
    <property type="match status" value="1"/>
</dbReference>
<feature type="transmembrane region" description="Helical" evidence="6">
    <location>
        <begin position="171"/>
        <end position="192"/>
    </location>
</feature>